<organism evidence="8 9">
    <name type="scientific">Bifidobacterium minimum</name>
    <dbReference type="NCBI Taxonomy" id="1693"/>
    <lineage>
        <taxon>Bacteria</taxon>
        <taxon>Bacillati</taxon>
        <taxon>Actinomycetota</taxon>
        <taxon>Actinomycetes</taxon>
        <taxon>Bifidobacteriales</taxon>
        <taxon>Bifidobacteriaceae</taxon>
        <taxon>Bifidobacterium</taxon>
    </lineage>
</organism>
<keyword evidence="4 6" id="KW-0472">Membrane</keyword>
<comment type="caution">
    <text evidence="8">The sequence shown here is derived from an EMBL/GenBank/DDBJ whole genome shotgun (WGS) entry which is preliminary data.</text>
</comment>
<dbReference type="GO" id="GO:0016020">
    <property type="term" value="C:membrane"/>
    <property type="evidence" value="ECO:0007669"/>
    <property type="project" value="UniProtKB-SubCell"/>
</dbReference>
<proteinExistence type="predicted"/>
<feature type="compositionally biased region" description="Low complexity" evidence="5">
    <location>
        <begin position="38"/>
        <end position="60"/>
    </location>
</feature>
<evidence type="ECO:0000256" key="5">
    <source>
        <dbReference type="SAM" id="MobiDB-lite"/>
    </source>
</evidence>
<feature type="region of interest" description="Disordered" evidence="5">
    <location>
        <begin position="1"/>
        <end position="90"/>
    </location>
</feature>
<feature type="compositionally biased region" description="Polar residues" evidence="5">
    <location>
        <begin position="1"/>
        <end position="10"/>
    </location>
</feature>
<gene>
    <name evidence="8" type="ORF">BMIN_0899</name>
</gene>
<reference evidence="8 9" key="1">
    <citation type="submission" date="2014-03" db="EMBL/GenBank/DDBJ databases">
        <title>Genomics of Bifidobacteria.</title>
        <authorList>
            <person name="Ventura M."/>
            <person name="Milani C."/>
            <person name="Lugli G.A."/>
        </authorList>
    </citation>
    <scope>NUCLEOTIDE SEQUENCE [LARGE SCALE GENOMIC DNA]</scope>
    <source>
        <strain evidence="8 9">LMG 11592</strain>
    </source>
</reference>
<dbReference type="AlphaFoldDB" id="A0A087BSA5"/>
<evidence type="ECO:0000256" key="3">
    <source>
        <dbReference type="ARBA" id="ARBA00022989"/>
    </source>
</evidence>
<keyword evidence="3 6" id="KW-1133">Transmembrane helix</keyword>
<protein>
    <submittedName>
        <fullName evidence="8">TM2 domain-containing protein</fullName>
    </submittedName>
</protein>
<keyword evidence="9" id="KW-1185">Reference proteome</keyword>
<sequence>MSEFTNPGTSGQEGVPGQGPTPGQGSTSNQGFSYDYDQGAPQYQASQQQNPQYGQYGNPPDQGSPQYQNAPNYQSGPTGPMPGYQQPYGSYPGQTPAGVPYGYVPREKIVAGLLAIFLGGLGVHNFYLGYTGKAIAQLLLTIVGWIIVVGPIVAVVWSLIEGILILSSNWGSPWHRDAKGVELRD</sequence>
<evidence type="ECO:0000313" key="9">
    <source>
        <dbReference type="Proteomes" id="UP000029014"/>
    </source>
</evidence>
<evidence type="ECO:0000256" key="4">
    <source>
        <dbReference type="ARBA" id="ARBA00023136"/>
    </source>
</evidence>
<feature type="transmembrane region" description="Helical" evidence="6">
    <location>
        <begin position="109"/>
        <end position="128"/>
    </location>
</feature>
<evidence type="ECO:0000256" key="1">
    <source>
        <dbReference type="ARBA" id="ARBA00004141"/>
    </source>
</evidence>
<evidence type="ECO:0000256" key="2">
    <source>
        <dbReference type="ARBA" id="ARBA00022692"/>
    </source>
</evidence>
<dbReference type="Pfam" id="PF05154">
    <property type="entry name" value="TM2"/>
    <property type="match status" value="1"/>
</dbReference>
<dbReference type="RefSeq" id="WP_022861836.1">
    <property type="nucleotide sequence ID" value="NZ_JGZD01000005.1"/>
</dbReference>
<evidence type="ECO:0000313" key="8">
    <source>
        <dbReference type="EMBL" id="KFI73905.1"/>
    </source>
</evidence>
<dbReference type="Proteomes" id="UP000029014">
    <property type="component" value="Unassembled WGS sequence"/>
</dbReference>
<evidence type="ECO:0000259" key="7">
    <source>
        <dbReference type="Pfam" id="PF05154"/>
    </source>
</evidence>
<keyword evidence="2 6" id="KW-0812">Transmembrane</keyword>
<feature type="transmembrane region" description="Helical" evidence="6">
    <location>
        <begin position="134"/>
        <end position="160"/>
    </location>
</feature>
<feature type="domain" description="TM2" evidence="7">
    <location>
        <begin position="106"/>
        <end position="151"/>
    </location>
</feature>
<feature type="compositionally biased region" description="Polar residues" evidence="5">
    <location>
        <begin position="61"/>
        <end position="77"/>
    </location>
</feature>
<dbReference type="EMBL" id="JGZD01000005">
    <property type="protein sequence ID" value="KFI73905.1"/>
    <property type="molecule type" value="Genomic_DNA"/>
</dbReference>
<name>A0A087BSA5_9BIFI</name>
<evidence type="ECO:0000256" key="6">
    <source>
        <dbReference type="SAM" id="Phobius"/>
    </source>
</evidence>
<dbReference type="STRING" id="1693.BMIN_0899"/>
<comment type="subcellular location">
    <subcellularLocation>
        <location evidence="1">Membrane</location>
        <topology evidence="1">Multi-pass membrane protein</topology>
    </subcellularLocation>
</comment>
<dbReference type="InterPro" id="IPR007829">
    <property type="entry name" value="TM2"/>
</dbReference>
<dbReference type="eggNOG" id="COG2314">
    <property type="taxonomic scope" value="Bacteria"/>
</dbReference>
<accession>A0A087BSA5</accession>